<comment type="cofactor">
    <cofactor evidence="1">
        <name>Zn(2+)</name>
        <dbReference type="ChEBI" id="CHEBI:29105"/>
    </cofactor>
</comment>
<sequence length="311" mass="33823">MHLVAQVIHGKQDGPVMFVSGAIHGDEIIGVEIIRRLAEVKALEKLKGTLILVPVVNAYGFVTQSRYLPDRRDLNRSFPGTQRGSMAAQLAHTFMQEVVKPSSIGIDLHSAAVHRDNLPQIRADLGNEEVEAMATAFGTSVMLDARLRDGSLRAEAQALGCDILLYEAGEALRFDETAIRIGVRGILNVMRQRGMLPRTKTQKPPAKPLRSGQSHWERAPISGIMRAYVSLGDYVEEGALLGVVSGPLGEEETEVRARTEGLMIGRTNLPIVNRGDALFHIAETAKKAAAAHDALEKAVEVDPLFDGEEIV</sequence>
<dbReference type="GO" id="GO:0016811">
    <property type="term" value="F:hydrolase activity, acting on carbon-nitrogen (but not peptide) bonds, in linear amides"/>
    <property type="evidence" value="ECO:0007669"/>
    <property type="project" value="InterPro"/>
</dbReference>
<dbReference type="PIRSF" id="PIRSF039012">
    <property type="entry name" value="ASP"/>
    <property type="match status" value="1"/>
</dbReference>
<dbReference type="Proteomes" id="UP000536835">
    <property type="component" value="Unassembled WGS sequence"/>
</dbReference>
<evidence type="ECO:0000256" key="4">
    <source>
        <dbReference type="ARBA" id="ARBA00022833"/>
    </source>
</evidence>
<dbReference type="Gene3D" id="3.40.630.10">
    <property type="entry name" value="Zn peptidases"/>
    <property type="match status" value="1"/>
</dbReference>
<dbReference type="Pfam" id="PF24827">
    <property type="entry name" value="AstE_AspA_cat"/>
    <property type="match status" value="1"/>
</dbReference>
<feature type="domain" description="Succinylglutamate desuccinylase/Aspartoacylase catalytic" evidence="5">
    <location>
        <begin position="14"/>
        <end position="191"/>
    </location>
</feature>
<organism evidence="6 7">
    <name type="scientific">Parvularcula mediterranea</name>
    <dbReference type="NCBI Taxonomy" id="2732508"/>
    <lineage>
        <taxon>Bacteria</taxon>
        <taxon>Pseudomonadati</taxon>
        <taxon>Pseudomonadota</taxon>
        <taxon>Alphaproteobacteria</taxon>
        <taxon>Parvularculales</taxon>
        <taxon>Parvularculaceae</taxon>
        <taxon>Parvularcula</taxon>
    </lineage>
</organism>
<dbReference type="InterPro" id="IPR055438">
    <property type="entry name" value="AstE_AspA_cat"/>
</dbReference>
<keyword evidence="2" id="KW-0479">Metal-binding</keyword>
<protein>
    <submittedName>
        <fullName evidence="6">Succinylglutamate desuccinylase/aspartoacylase family protein</fullName>
    </submittedName>
</protein>
<name>A0A7Y3W4Q5_9PROT</name>
<dbReference type="EMBL" id="JABFCX010000002">
    <property type="protein sequence ID" value="NNU15502.1"/>
    <property type="molecule type" value="Genomic_DNA"/>
</dbReference>
<evidence type="ECO:0000256" key="2">
    <source>
        <dbReference type="ARBA" id="ARBA00022723"/>
    </source>
</evidence>
<proteinExistence type="predicted"/>
<comment type="caution">
    <text evidence="6">The sequence shown here is derived from an EMBL/GenBank/DDBJ whole genome shotgun (WGS) entry which is preliminary data.</text>
</comment>
<evidence type="ECO:0000256" key="1">
    <source>
        <dbReference type="ARBA" id="ARBA00001947"/>
    </source>
</evidence>
<dbReference type="PANTHER" id="PTHR37326:SF2">
    <property type="entry name" value="SUCCINYLGLUTAMATE DESUCCINYLASE_ASPARTOACYLASE FAMILY PROTEIN"/>
    <property type="match status" value="1"/>
</dbReference>
<evidence type="ECO:0000313" key="7">
    <source>
        <dbReference type="Proteomes" id="UP000536835"/>
    </source>
</evidence>
<reference evidence="6 7" key="1">
    <citation type="submission" date="2020-05" db="EMBL/GenBank/DDBJ databases">
        <title>Parvularcula mediterraneae sp. nov., isolated from polypropylene straw from shallow seawater of the seashore of Laganas in Zakynthos island, Greece.</title>
        <authorList>
            <person name="Szabo I."/>
            <person name="Al-Omari J."/>
            <person name="Rado J."/>
            <person name="Szerdahelyi G.S."/>
        </authorList>
    </citation>
    <scope>NUCLEOTIDE SEQUENCE [LARGE SCALE GENOMIC DNA]</scope>
    <source>
        <strain evidence="6 7">ZS-1/3</strain>
    </source>
</reference>
<evidence type="ECO:0000313" key="6">
    <source>
        <dbReference type="EMBL" id="NNU15502.1"/>
    </source>
</evidence>
<dbReference type="CDD" id="cd06251">
    <property type="entry name" value="M14_ASTE_ASPA-like"/>
    <property type="match status" value="1"/>
</dbReference>
<keyword evidence="4" id="KW-0862">Zinc</keyword>
<accession>A0A7Y3W4Q5</accession>
<dbReference type="InterPro" id="IPR053138">
    <property type="entry name" value="N-alpha-Ac-DABA_deacetylase"/>
</dbReference>
<dbReference type="PANTHER" id="PTHR37326">
    <property type="entry name" value="BLL3975 PROTEIN"/>
    <property type="match status" value="1"/>
</dbReference>
<dbReference type="AlphaFoldDB" id="A0A7Y3W4Q5"/>
<evidence type="ECO:0000259" key="5">
    <source>
        <dbReference type="Pfam" id="PF24827"/>
    </source>
</evidence>
<dbReference type="InterPro" id="IPR043795">
    <property type="entry name" value="N-alpha-Ac-DABA-like"/>
</dbReference>
<dbReference type="GO" id="GO:0016788">
    <property type="term" value="F:hydrolase activity, acting on ester bonds"/>
    <property type="evidence" value="ECO:0007669"/>
    <property type="project" value="InterPro"/>
</dbReference>
<dbReference type="GO" id="GO:0046872">
    <property type="term" value="F:metal ion binding"/>
    <property type="evidence" value="ECO:0007669"/>
    <property type="project" value="UniProtKB-KW"/>
</dbReference>
<evidence type="ECO:0000256" key="3">
    <source>
        <dbReference type="ARBA" id="ARBA00022801"/>
    </source>
</evidence>
<keyword evidence="3" id="KW-0378">Hydrolase</keyword>
<dbReference type="SUPFAM" id="SSF53187">
    <property type="entry name" value="Zn-dependent exopeptidases"/>
    <property type="match status" value="1"/>
</dbReference>
<keyword evidence="7" id="KW-1185">Reference proteome</keyword>
<gene>
    <name evidence="6" type="ORF">HK107_04100</name>
</gene>